<dbReference type="PANTHER" id="PTHR31748">
    <property type="entry name" value="SERPENTINE RECEPTOR, CLASS V"/>
    <property type="match status" value="1"/>
</dbReference>
<organism evidence="2 3">
    <name type="scientific">Oesophagostomum dentatum</name>
    <name type="common">Nodular worm</name>
    <dbReference type="NCBI Taxonomy" id="61180"/>
    <lineage>
        <taxon>Eukaryota</taxon>
        <taxon>Metazoa</taxon>
        <taxon>Ecdysozoa</taxon>
        <taxon>Nematoda</taxon>
        <taxon>Chromadorea</taxon>
        <taxon>Rhabditida</taxon>
        <taxon>Rhabditina</taxon>
        <taxon>Rhabditomorpha</taxon>
        <taxon>Strongyloidea</taxon>
        <taxon>Strongylidae</taxon>
        <taxon>Oesophagostomum</taxon>
    </lineage>
</organism>
<dbReference type="OrthoDB" id="5798218at2759"/>
<feature type="transmembrane region" description="Helical" evidence="1">
    <location>
        <begin position="50"/>
        <end position="69"/>
    </location>
</feature>
<dbReference type="EMBL" id="KN572281">
    <property type="protein sequence ID" value="KHJ83676.1"/>
    <property type="molecule type" value="Genomic_DNA"/>
</dbReference>
<dbReference type="Proteomes" id="UP000053660">
    <property type="component" value="Unassembled WGS sequence"/>
</dbReference>
<accession>A0A0B1SII1</accession>
<dbReference type="InterPro" id="IPR019426">
    <property type="entry name" value="7TM_GPCR_serpentine_rcpt_Srv"/>
</dbReference>
<gene>
    <name evidence="2" type="ORF">OESDEN_16623</name>
</gene>
<reference evidence="2 3" key="1">
    <citation type="submission" date="2014-03" db="EMBL/GenBank/DDBJ databases">
        <title>Draft genome of the hookworm Oesophagostomum dentatum.</title>
        <authorList>
            <person name="Mitreva M."/>
        </authorList>
    </citation>
    <scope>NUCLEOTIDE SEQUENCE [LARGE SCALE GENOMIC DNA]</scope>
    <source>
        <strain evidence="2 3">OD-Hann</strain>
    </source>
</reference>
<proteinExistence type="predicted"/>
<dbReference type="AlphaFoldDB" id="A0A0B1SII1"/>
<name>A0A0B1SII1_OESDE</name>
<evidence type="ECO:0000256" key="1">
    <source>
        <dbReference type="SAM" id="Phobius"/>
    </source>
</evidence>
<keyword evidence="1" id="KW-1133">Transmembrane helix</keyword>
<keyword evidence="1" id="KW-0472">Membrane</keyword>
<evidence type="ECO:0000313" key="3">
    <source>
        <dbReference type="Proteomes" id="UP000053660"/>
    </source>
</evidence>
<feature type="transmembrane region" description="Helical" evidence="1">
    <location>
        <begin position="6"/>
        <end position="29"/>
    </location>
</feature>
<evidence type="ECO:0000313" key="2">
    <source>
        <dbReference type="EMBL" id="KHJ83676.1"/>
    </source>
</evidence>
<dbReference type="PANTHER" id="PTHR31748:SF0">
    <property type="entry name" value="G-PROTEIN COUPLED RECEPTORS FAMILY 1 PROFILE DOMAIN-CONTAINING PROTEIN-RELATED"/>
    <property type="match status" value="1"/>
</dbReference>
<keyword evidence="1" id="KW-0812">Transmembrane</keyword>
<feature type="transmembrane region" description="Helical" evidence="1">
    <location>
        <begin position="95"/>
        <end position="120"/>
    </location>
</feature>
<dbReference type="Pfam" id="PF10323">
    <property type="entry name" value="7TM_GPCR_Srv"/>
    <property type="match status" value="1"/>
</dbReference>
<dbReference type="Gene3D" id="1.20.1070.10">
    <property type="entry name" value="Rhodopsin 7-helix transmembrane proteins"/>
    <property type="match status" value="1"/>
</dbReference>
<sequence>MGKPYIYIYLIIAWATGIIQSLSVSLLATNRLSAILLPRHFNVMWYGSRLKLAIFIQVVPGFLVALLNLTNEVQFSENAKGGIVPEIVNKKVTTAYFLFGGLFLTANSIYLIIAYCYLFYKLRSRQKAQVSSFIPHKITSFKIYKFSSEVGFHFLSRYLLYQPKGAEGAGFIQGASVCYTRSDQIVD</sequence>
<protein>
    <submittedName>
        <fullName evidence="2">Uncharacterized protein</fullName>
    </submittedName>
</protein>
<keyword evidence="3" id="KW-1185">Reference proteome</keyword>